<dbReference type="Proteomes" id="UP000665020">
    <property type="component" value="Chromosome"/>
</dbReference>
<proteinExistence type="predicted"/>
<dbReference type="InterPro" id="IPR024300">
    <property type="entry name" value="SipL_SPOCS_dom"/>
</dbReference>
<keyword evidence="3" id="KW-1185">Reference proteome</keyword>
<dbReference type="AlphaFoldDB" id="A0A8A7KG01"/>
<evidence type="ECO:0000313" key="2">
    <source>
        <dbReference type="EMBL" id="QTL98439.1"/>
    </source>
</evidence>
<organism evidence="2 3">
    <name type="scientific">Iocasia fonsfrigidae</name>
    <dbReference type="NCBI Taxonomy" id="2682810"/>
    <lineage>
        <taxon>Bacteria</taxon>
        <taxon>Bacillati</taxon>
        <taxon>Bacillota</taxon>
        <taxon>Clostridia</taxon>
        <taxon>Halanaerobiales</taxon>
        <taxon>Halanaerobiaceae</taxon>
        <taxon>Iocasia</taxon>
    </lineage>
</organism>
<evidence type="ECO:0000313" key="3">
    <source>
        <dbReference type="Proteomes" id="UP000665020"/>
    </source>
</evidence>
<feature type="domain" description="SipL SPOCS" evidence="1">
    <location>
        <begin position="55"/>
        <end position="107"/>
    </location>
</feature>
<protein>
    <submittedName>
        <fullName evidence="2">DUF3794 domain-containing protein</fullName>
    </submittedName>
</protein>
<dbReference type="EMBL" id="CP046640">
    <property type="protein sequence ID" value="QTL98439.1"/>
    <property type="molecule type" value="Genomic_DNA"/>
</dbReference>
<evidence type="ECO:0000259" key="1">
    <source>
        <dbReference type="Pfam" id="PF12673"/>
    </source>
</evidence>
<reference evidence="2" key="1">
    <citation type="submission" date="2019-12" db="EMBL/GenBank/DDBJ databases">
        <authorList>
            <person name="zhang j."/>
            <person name="sun C.M."/>
        </authorList>
    </citation>
    <scope>NUCLEOTIDE SEQUENCE</scope>
    <source>
        <strain evidence="2">NS-1</strain>
    </source>
</reference>
<sequence length="223" mass="25675">MKHQKKLYIYPDYSLSTKKINTLELLAEKEVSIFKTNNLSNITPPITELLEPIVSVNFARAVLFKNKIVIQGEINKNMIYKADNNIINYEEEGIEFSKEINLLGLSPYYYTGKFNRLVKSNPVIEINNLSGFSNGIDIQLYLNNLSVKQFLLNSTTVEQKILVVFIIKVSRLTQNKIKLPKPAPVFTYHQKIPCNNKVIKKDKKIKRKREKDGVSSPLEVEEI</sequence>
<gene>
    <name evidence="2" type="ORF">GM661_10885</name>
</gene>
<dbReference type="KEGG" id="ifn:GM661_10885"/>
<dbReference type="Pfam" id="PF12673">
    <property type="entry name" value="SipL"/>
    <property type="match status" value="1"/>
</dbReference>
<accession>A0A8A7KG01</accession>
<name>A0A8A7KG01_9FIRM</name>
<dbReference type="RefSeq" id="WP_230866866.1">
    <property type="nucleotide sequence ID" value="NZ_CP046640.1"/>
</dbReference>